<comment type="similarity">
    <text evidence="3">Belongs to the ustYa family.</text>
</comment>
<sequence>MTYCTGATARRAITSIAVGLLIVFLSIYARNTRSYSQSAQPYGCSLSPFKPACYHLTDSVAHSRAVAMSIHNSARLQVNETQSSIEFLAMLPSGRHTVSVPWDGPNGHGENVPHTVALFHQIRCIEAIREAYAKRLGETHLSRHCLNYLRQSLLCLSDTKLEPAITPFFGRHTVDSRSNYVCRNWTAVYAAADMYNNLTEQKS</sequence>
<dbReference type="OrthoDB" id="3687641at2759"/>
<dbReference type="Proteomes" id="UP000053558">
    <property type="component" value="Unassembled WGS sequence"/>
</dbReference>
<dbReference type="PANTHER" id="PTHR33365">
    <property type="entry name" value="YALI0B05434P"/>
    <property type="match status" value="1"/>
</dbReference>
<dbReference type="InterPro" id="IPR021765">
    <property type="entry name" value="UstYa-like"/>
</dbReference>
<evidence type="ECO:0000256" key="4">
    <source>
        <dbReference type="SAM" id="Phobius"/>
    </source>
</evidence>
<gene>
    <name evidence="5" type="ORF">CONPUDRAFT_111454</name>
</gene>
<dbReference type="AlphaFoldDB" id="A0A5M3MB67"/>
<dbReference type="GO" id="GO:0016491">
    <property type="term" value="F:oxidoreductase activity"/>
    <property type="evidence" value="ECO:0007669"/>
    <property type="project" value="UniProtKB-KW"/>
</dbReference>
<keyword evidence="4" id="KW-0472">Membrane</keyword>
<name>A0A5M3MB67_CONPW</name>
<keyword evidence="4" id="KW-0812">Transmembrane</keyword>
<dbReference type="GeneID" id="19198888"/>
<evidence type="ECO:0000256" key="3">
    <source>
        <dbReference type="ARBA" id="ARBA00035112"/>
    </source>
</evidence>
<evidence type="ECO:0000313" key="5">
    <source>
        <dbReference type="EMBL" id="EIW76479.1"/>
    </source>
</evidence>
<dbReference type="RefSeq" id="XP_007773693.1">
    <property type="nucleotide sequence ID" value="XM_007775503.1"/>
</dbReference>
<feature type="transmembrane region" description="Helical" evidence="4">
    <location>
        <begin position="12"/>
        <end position="29"/>
    </location>
</feature>
<comment type="caution">
    <text evidence="5">The sequence shown here is derived from an EMBL/GenBank/DDBJ whole genome shotgun (WGS) entry which is preliminary data.</text>
</comment>
<protein>
    <submittedName>
        <fullName evidence="5">Uncharacterized protein</fullName>
    </submittedName>
</protein>
<evidence type="ECO:0000256" key="1">
    <source>
        <dbReference type="ARBA" id="ARBA00004685"/>
    </source>
</evidence>
<dbReference type="KEGG" id="cput:CONPUDRAFT_111454"/>
<accession>A0A5M3MB67</accession>
<dbReference type="GO" id="GO:0043386">
    <property type="term" value="P:mycotoxin biosynthetic process"/>
    <property type="evidence" value="ECO:0007669"/>
    <property type="project" value="InterPro"/>
</dbReference>
<dbReference type="Pfam" id="PF11807">
    <property type="entry name" value="UstYa"/>
    <property type="match status" value="1"/>
</dbReference>
<proteinExistence type="inferred from homology"/>
<evidence type="ECO:0000313" key="6">
    <source>
        <dbReference type="Proteomes" id="UP000053558"/>
    </source>
</evidence>
<comment type="pathway">
    <text evidence="1">Mycotoxin biosynthesis.</text>
</comment>
<organism evidence="5 6">
    <name type="scientific">Coniophora puteana (strain RWD-64-598)</name>
    <name type="common">Brown rot fungus</name>
    <dbReference type="NCBI Taxonomy" id="741705"/>
    <lineage>
        <taxon>Eukaryota</taxon>
        <taxon>Fungi</taxon>
        <taxon>Dikarya</taxon>
        <taxon>Basidiomycota</taxon>
        <taxon>Agaricomycotina</taxon>
        <taxon>Agaricomycetes</taxon>
        <taxon>Agaricomycetidae</taxon>
        <taxon>Boletales</taxon>
        <taxon>Coniophorineae</taxon>
        <taxon>Coniophoraceae</taxon>
        <taxon>Coniophora</taxon>
    </lineage>
</organism>
<keyword evidence="2" id="KW-0560">Oxidoreductase</keyword>
<keyword evidence="6" id="KW-1185">Reference proteome</keyword>
<evidence type="ECO:0000256" key="2">
    <source>
        <dbReference type="ARBA" id="ARBA00023002"/>
    </source>
</evidence>
<dbReference type="OMA" id="QIRCIEA"/>
<dbReference type="EMBL" id="JH711586">
    <property type="protein sequence ID" value="EIW76479.1"/>
    <property type="molecule type" value="Genomic_DNA"/>
</dbReference>
<dbReference type="PANTHER" id="PTHR33365:SF11">
    <property type="entry name" value="TAT PATHWAY SIGNAL SEQUENCE"/>
    <property type="match status" value="1"/>
</dbReference>
<keyword evidence="4" id="KW-1133">Transmembrane helix</keyword>
<reference evidence="6" key="1">
    <citation type="journal article" date="2012" name="Science">
        <title>The Paleozoic origin of enzymatic lignin decomposition reconstructed from 31 fungal genomes.</title>
        <authorList>
            <person name="Floudas D."/>
            <person name="Binder M."/>
            <person name="Riley R."/>
            <person name="Barry K."/>
            <person name="Blanchette R.A."/>
            <person name="Henrissat B."/>
            <person name="Martinez A.T."/>
            <person name="Otillar R."/>
            <person name="Spatafora J.W."/>
            <person name="Yadav J.S."/>
            <person name="Aerts A."/>
            <person name="Benoit I."/>
            <person name="Boyd A."/>
            <person name="Carlson A."/>
            <person name="Copeland A."/>
            <person name="Coutinho P.M."/>
            <person name="de Vries R.P."/>
            <person name="Ferreira P."/>
            <person name="Findley K."/>
            <person name="Foster B."/>
            <person name="Gaskell J."/>
            <person name="Glotzer D."/>
            <person name="Gorecki P."/>
            <person name="Heitman J."/>
            <person name="Hesse C."/>
            <person name="Hori C."/>
            <person name="Igarashi K."/>
            <person name="Jurgens J.A."/>
            <person name="Kallen N."/>
            <person name="Kersten P."/>
            <person name="Kohler A."/>
            <person name="Kuees U."/>
            <person name="Kumar T.K.A."/>
            <person name="Kuo A."/>
            <person name="LaButti K."/>
            <person name="Larrondo L.F."/>
            <person name="Lindquist E."/>
            <person name="Ling A."/>
            <person name="Lombard V."/>
            <person name="Lucas S."/>
            <person name="Lundell T."/>
            <person name="Martin R."/>
            <person name="McLaughlin D.J."/>
            <person name="Morgenstern I."/>
            <person name="Morin E."/>
            <person name="Murat C."/>
            <person name="Nagy L.G."/>
            <person name="Nolan M."/>
            <person name="Ohm R.A."/>
            <person name="Patyshakuliyeva A."/>
            <person name="Rokas A."/>
            <person name="Ruiz-Duenas F.J."/>
            <person name="Sabat G."/>
            <person name="Salamov A."/>
            <person name="Samejima M."/>
            <person name="Schmutz J."/>
            <person name="Slot J.C."/>
            <person name="St John F."/>
            <person name="Stenlid J."/>
            <person name="Sun H."/>
            <person name="Sun S."/>
            <person name="Syed K."/>
            <person name="Tsang A."/>
            <person name="Wiebenga A."/>
            <person name="Young D."/>
            <person name="Pisabarro A."/>
            <person name="Eastwood D.C."/>
            <person name="Martin F."/>
            <person name="Cullen D."/>
            <person name="Grigoriev I.V."/>
            <person name="Hibbett D.S."/>
        </authorList>
    </citation>
    <scope>NUCLEOTIDE SEQUENCE [LARGE SCALE GENOMIC DNA]</scope>
    <source>
        <strain evidence="6">RWD-64-598 SS2</strain>
    </source>
</reference>